<dbReference type="SUPFAM" id="SSF52540">
    <property type="entry name" value="P-loop containing nucleoside triphosphate hydrolases"/>
    <property type="match status" value="1"/>
</dbReference>
<dbReference type="EMBL" id="JAAOYM010000001">
    <property type="protein sequence ID" value="NIJ09958.1"/>
    <property type="molecule type" value="Genomic_DNA"/>
</dbReference>
<proteinExistence type="predicted"/>
<dbReference type="Proteomes" id="UP000545493">
    <property type="component" value="Unassembled WGS sequence"/>
</dbReference>
<keyword evidence="2" id="KW-0547">Nucleotide-binding</keyword>
<reference evidence="2 3" key="1">
    <citation type="submission" date="2020-03" db="EMBL/GenBank/DDBJ databases">
        <title>Sequencing the genomes of 1000 actinobacteria strains.</title>
        <authorList>
            <person name="Klenk H.-P."/>
        </authorList>
    </citation>
    <scope>NUCLEOTIDE SEQUENCE [LARGE SCALE GENOMIC DNA]</scope>
    <source>
        <strain evidence="2 3">DSM 45685</strain>
    </source>
</reference>
<evidence type="ECO:0000313" key="3">
    <source>
        <dbReference type="Proteomes" id="UP000545493"/>
    </source>
</evidence>
<comment type="caution">
    <text evidence="2">The sequence shown here is derived from an EMBL/GenBank/DDBJ whole genome shotgun (WGS) entry which is preliminary data.</text>
</comment>
<keyword evidence="2" id="KW-0067">ATP-binding</keyword>
<feature type="domain" description="G" evidence="1">
    <location>
        <begin position="41"/>
        <end position="118"/>
    </location>
</feature>
<dbReference type="Gene3D" id="3.40.50.300">
    <property type="entry name" value="P-loop containing nucleotide triphosphate hydrolases"/>
    <property type="match status" value="1"/>
</dbReference>
<name>A0A7X5ULQ3_9PSEU</name>
<evidence type="ECO:0000259" key="1">
    <source>
        <dbReference type="Pfam" id="PF01926"/>
    </source>
</evidence>
<accession>A0A7X5ULQ3</accession>
<organism evidence="2 3">
    <name type="scientific">Saccharomonospora amisosensis</name>
    <dbReference type="NCBI Taxonomy" id="1128677"/>
    <lineage>
        <taxon>Bacteria</taxon>
        <taxon>Bacillati</taxon>
        <taxon>Actinomycetota</taxon>
        <taxon>Actinomycetes</taxon>
        <taxon>Pseudonocardiales</taxon>
        <taxon>Pseudonocardiaceae</taxon>
        <taxon>Saccharomonospora</taxon>
    </lineage>
</organism>
<keyword evidence="3" id="KW-1185">Reference proteome</keyword>
<evidence type="ECO:0000313" key="2">
    <source>
        <dbReference type="EMBL" id="NIJ09958.1"/>
    </source>
</evidence>
<gene>
    <name evidence="2" type="ORF">FHU38_000302</name>
</gene>
<sequence>MNLPDRAWTLLNQALDVYADSPRAINWLRRHLARFTDPLRLAVVGAHASGKSTLVNAIAGECVATEGGQGMAWYQVPPVRSQSPLTLIDTPAIGPDMEPGAVESICMEADAVLYLMGHPHNADLAFLRAVQDHPVARVAAVNSVAVLSRADELGGGRVDALISARQVARKYRKEGELSGLCQDVIAVAGLAASGGRTLTDDEFELLAGLAAAPKEELDPLLLSADRFAADPERERLLVRFGLFGIRLAVTLIRRGADTRAALSTQLAQRSGLGDLRDAISLYFTDRAPVLKARSALIGLDVVLRMEPRPSAAPLVAELERTLAGAHEFHELRLLATVSTGRVRLPEELREEAIRLAGGYGLQPQERLGAQVQGPPLRQAAAAALRVWRAYSENPVFGAAERHAARTVARSCEALITEPAP</sequence>
<dbReference type="InterPro" id="IPR006073">
    <property type="entry name" value="GTP-bd"/>
</dbReference>
<dbReference type="GO" id="GO:0005524">
    <property type="term" value="F:ATP binding"/>
    <property type="evidence" value="ECO:0007669"/>
    <property type="project" value="UniProtKB-KW"/>
</dbReference>
<dbReference type="RefSeq" id="WP_167165765.1">
    <property type="nucleotide sequence ID" value="NZ_JAAOYM010000001.1"/>
</dbReference>
<dbReference type="Pfam" id="PF01926">
    <property type="entry name" value="MMR_HSR1"/>
    <property type="match status" value="1"/>
</dbReference>
<dbReference type="AlphaFoldDB" id="A0A7X5ULQ3"/>
<dbReference type="GO" id="GO:0005525">
    <property type="term" value="F:GTP binding"/>
    <property type="evidence" value="ECO:0007669"/>
    <property type="project" value="InterPro"/>
</dbReference>
<protein>
    <submittedName>
        <fullName evidence="2">Energy-coupling factor transporter ATP-binding protein EcfA2</fullName>
    </submittedName>
</protein>
<dbReference type="InterPro" id="IPR027417">
    <property type="entry name" value="P-loop_NTPase"/>
</dbReference>